<dbReference type="GO" id="GO:0003700">
    <property type="term" value="F:DNA-binding transcription factor activity"/>
    <property type="evidence" value="ECO:0007669"/>
    <property type="project" value="TreeGrafter"/>
</dbReference>
<dbReference type="RefSeq" id="WP_059953368.1">
    <property type="nucleotide sequence ID" value="NZ_CP013444.1"/>
</dbReference>
<dbReference type="SUPFAM" id="SSF53850">
    <property type="entry name" value="Periplasmic binding protein-like II"/>
    <property type="match status" value="1"/>
</dbReference>
<evidence type="ECO:0000256" key="1">
    <source>
        <dbReference type="ARBA" id="ARBA00009437"/>
    </source>
</evidence>
<dbReference type="InterPro" id="IPR058163">
    <property type="entry name" value="LysR-type_TF_proteobact-type"/>
</dbReference>
<keyword evidence="2" id="KW-0472">Membrane</keyword>
<evidence type="ECO:0000256" key="2">
    <source>
        <dbReference type="SAM" id="Phobius"/>
    </source>
</evidence>
<gene>
    <name evidence="4" type="ORF">WT26_31690</name>
</gene>
<dbReference type="InterPro" id="IPR005119">
    <property type="entry name" value="LysR_subst-bd"/>
</dbReference>
<feature type="domain" description="LysR substrate-binding" evidence="3">
    <location>
        <begin position="71"/>
        <end position="257"/>
    </location>
</feature>
<keyword evidence="2" id="KW-1133">Transmembrane helix</keyword>
<feature type="transmembrane region" description="Helical" evidence="2">
    <location>
        <begin position="37"/>
        <end position="55"/>
    </location>
</feature>
<evidence type="ECO:0000313" key="5">
    <source>
        <dbReference type="Proteomes" id="UP000094776"/>
    </source>
</evidence>
<dbReference type="SUPFAM" id="SSF103473">
    <property type="entry name" value="MFS general substrate transporter"/>
    <property type="match status" value="1"/>
</dbReference>
<dbReference type="GO" id="GO:0043565">
    <property type="term" value="F:sequence-specific DNA binding"/>
    <property type="evidence" value="ECO:0007669"/>
    <property type="project" value="TreeGrafter"/>
</dbReference>
<organism evidence="4 5">
    <name type="scientific">Burkholderia cepacia</name>
    <name type="common">Pseudomonas cepacia</name>
    <dbReference type="NCBI Taxonomy" id="292"/>
    <lineage>
        <taxon>Bacteria</taxon>
        <taxon>Pseudomonadati</taxon>
        <taxon>Pseudomonadota</taxon>
        <taxon>Betaproteobacteria</taxon>
        <taxon>Burkholderiales</taxon>
        <taxon>Burkholderiaceae</taxon>
        <taxon>Burkholderia</taxon>
        <taxon>Burkholderia cepacia complex</taxon>
    </lineage>
</organism>
<accession>A0A1B4Q2D1</accession>
<dbReference type="EMBL" id="CP013444">
    <property type="protein sequence ID" value="AOK20327.1"/>
    <property type="molecule type" value="Genomic_DNA"/>
</dbReference>
<evidence type="ECO:0000313" key="4">
    <source>
        <dbReference type="EMBL" id="AOK20327.1"/>
    </source>
</evidence>
<keyword evidence="2" id="KW-0812">Transmembrane</keyword>
<dbReference type="Proteomes" id="UP000094776">
    <property type="component" value="Chromosome 2"/>
</dbReference>
<protein>
    <recommendedName>
        <fullName evidence="3">LysR substrate-binding domain-containing protein</fullName>
    </recommendedName>
</protein>
<sequence length="265" mass="28997">MIANVALSVVVFTAMFTACTCLADLLERVAHVPPARVGWWLMGFGAVGLAGNWLGGRYVDRHPAGATAVFVLLLDFAERHPRLKLHASFTDRFVDPVEEGIDVAVRIGSVEFLFGVLAHRAIDRDRVIFCAAPRHLQQRPAIREAANLERHDCVTYGRADGSVSPWVMARPNGQIERRPMNGRIVVGSGEAQLQAVKAGYGIAQLATWMIRDALRSGELVDVLPSCATAGLPVSLIWARHRERLPKVGATLEFLDHALRAVCAEH</sequence>
<evidence type="ECO:0000259" key="3">
    <source>
        <dbReference type="Pfam" id="PF03466"/>
    </source>
</evidence>
<name>A0A1B4Q2D1_BURCE</name>
<dbReference type="AlphaFoldDB" id="A0A1B4Q2D1"/>
<dbReference type="Pfam" id="PF03466">
    <property type="entry name" value="LysR_substrate"/>
    <property type="match status" value="1"/>
</dbReference>
<dbReference type="GO" id="GO:0006351">
    <property type="term" value="P:DNA-templated transcription"/>
    <property type="evidence" value="ECO:0007669"/>
    <property type="project" value="TreeGrafter"/>
</dbReference>
<dbReference type="InterPro" id="IPR036259">
    <property type="entry name" value="MFS_trans_sf"/>
</dbReference>
<dbReference type="PANTHER" id="PTHR30537">
    <property type="entry name" value="HTH-TYPE TRANSCRIPTIONAL REGULATOR"/>
    <property type="match status" value="1"/>
</dbReference>
<dbReference type="Gene3D" id="3.40.190.10">
    <property type="entry name" value="Periplasmic binding protein-like II"/>
    <property type="match status" value="2"/>
</dbReference>
<reference evidence="4 5" key="1">
    <citation type="submission" date="2015-12" db="EMBL/GenBank/DDBJ databases">
        <title>Diversity of Burkholderia near neighbor genomes.</title>
        <authorList>
            <person name="Sahl J."/>
            <person name="Wagner D."/>
            <person name="Keim P."/>
        </authorList>
    </citation>
    <scope>NUCLEOTIDE SEQUENCE [LARGE SCALE GENOMIC DNA]</scope>
    <source>
        <strain evidence="4 5">MSMB1184WGS</strain>
    </source>
</reference>
<dbReference type="PANTHER" id="PTHR30537:SF5">
    <property type="entry name" value="HTH-TYPE TRANSCRIPTIONAL ACTIVATOR TTDR-RELATED"/>
    <property type="match status" value="1"/>
</dbReference>
<proteinExistence type="inferred from homology"/>
<comment type="similarity">
    <text evidence="1">Belongs to the LysR transcriptional regulatory family.</text>
</comment>